<evidence type="ECO:0000313" key="2">
    <source>
        <dbReference type="EnsemblPlants" id="OB03G16410.1"/>
    </source>
</evidence>
<evidence type="ECO:0000256" key="1">
    <source>
        <dbReference type="SAM" id="MobiDB-lite"/>
    </source>
</evidence>
<dbReference type="Gramene" id="OB03G16410.1">
    <property type="protein sequence ID" value="OB03G16410.1"/>
    <property type="gene ID" value="OB03G16410"/>
</dbReference>
<name>J3LKR5_ORYBR</name>
<dbReference type="HOGENOM" id="CLU_053053_14_3_1"/>
<evidence type="ECO:0000313" key="3">
    <source>
        <dbReference type="Proteomes" id="UP000006038"/>
    </source>
</evidence>
<dbReference type="Proteomes" id="UP000006038">
    <property type="component" value="Chromosome 3"/>
</dbReference>
<reference evidence="2" key="2">
    <citation type="submission" date="2013-04" db="UniProtKB">
        <authorList>
            <consortium name="EnsemblPlants"/>
        </authorList>
    </citation>
    <scope>IDENTIFICATION</scope>
</reference>
<organism evidence="2">
    <name type="scientific">Oryza brachyantha</name>
    <name type="common">malo sina</name>
    <dbReference type="NCBI Taxonomy" id="4533"/>
    <lineage>
        <taxon>Eukaryota</taxon>
        <taxon>Viridiplantae</taxon>
        <taxon>Streptophyta</taxon>
        <taxon>Embryophyta</taxon>
        <taxon>Tracheophyta</taxon>
        <taxon>Spermatophyta</taxon>
        <taxon>Magnoliopsida</taxon>
        <taxon>Liliopsida</taxon>
        <taxon>Poales</taxon>
        <taxon>Poaceae</taxon>
        <taxon>BOP clade</taxon>
        <taxon>Oryzoideae</taxon>
        <taxon>Oryzeae</taxon>
        <taxon>Oryzinae</taxon>
        <taxon>Oryza</taxon>
    </lineage>
</organism>
<proteinExistence type="predicted"/>
<protein>
    <submittedName>
        <fullName evidence="2">Uncharacterized protein</fullName>
    </submittedName>
</protein>
<dbReference type="AlphaFoldDB" id="J3LKR5"/>
<feature type="region of interest" description="Disordered" evidence="1">
    <location>
        <begin position="1"/>
        <end position="59"/>
    </location>
</feature>
<sequence length="59" mass="6501">MSRMSRMEEMQPGADSEVVYEEGQSSESVTNASYPRAPLDNEDSSDTSLRLGLPLFSSK</sequence>
<keyword evidence="3" id="KW-1185">Reference proteome</keyword>
<feature type="compositionally biased region" description="Polar residues" evidence="1">
    <location>
        <begin position="23"/>
        <end position="33"/>
    </location>
</feature>
<accession>J3LKR5</accession>
<reference evidence="2" key="1">
    <citation type="journal article" date="2013" name="Nat. Commun.">
        <title>Whole-genome sequencing of Oryza brachyantha reveals mechanisms underlying Oryza genome evolution.</title>
        <authorList>
            <person name="Chen J."/>
            <person name="Huang Q."/>
            <person name="Gao D."/>
            <person name="Wang J."/>
            <person name="Lang Y."/>
            <person name="Liu T."/>
            <person name="Li B."/>
            <person name="Bai Z."/>
            <person name="Luis Goicoechea J."/>
            <person name="Liang C."/>
            <person name="Chen C."/>
            <person name="Zhang W."/>
            <person name="Sun S."/>
            <person name="Liao Y."/>
            <person name="Zhang X."/>
            <person name="Yang L."/>
            <person name="Song C."/>
            <person name="Wang M."/>
            <person name="Shi J."/>
            <person name="Liu G."/>
            <person name="Liu J."/>
            <person name="Zhou H."/>
            <person name="Zhou W."/>
            <person name="Yu Q."/>
            <person name="An N."/>
            <person name="Chen Y."/>
            <person name="Cai Q."/>
            <person name="Wang B."/>
            <person name="Liu B."/>
            <person name="Min J."/>
            <person name="Huang Y."/>
            <person name="Wu H."/>
            <person name="Li Z."/>
            <person name="Zhang Y."/>
            <person name="Yin Y."/>
            <person name="Song W."/>
            <person name="Jiang J."/>
            <person name="Jackson S.A."/>
            <person name="Wing R.A."/>
            <person name="Wang J."/>
            <person name="Chen M."/>
        </authorList>
    </citation>
    <scope>NUCLEOTIDE SEQUENCE [LARGE SCALE GENOMIC DNA]</scope>
    <source>
        <strain evidence="2">cv. IRGC 101232</strain>
    </source>
</reference>
<dbReference type="EnsemblPlants" id="OB03G16410.1">
    <property type="protein sequence ID" value="OB03G16410.1"/>
    <property type="gene ID" value="OB03G16410"/>
</dbReference>